<name>A0A5M8FSL8_9GAMM</name>
<evidence type="ECO:0000313" key="1">
    <source>
        <dbReference type="EMBL" id="KAA6185302.1"/>
    </source>
</evidence>
<accession>A0A5M8FSL8</accession>
<dbReference type="Proteomes" id="UP000322981">
    <property type="component" value="Unassembled WGS sequence"/>
</dbReference>
<evidence type="ECO:0008006" key="3">
    <source>
        <dbReference type="Google" id="ProtNLM"/>
    </source>
</evidence>
<sequence>MITVRPAPAQARACRDQGVEPQPITLRLVRVTLNGGDTEVLATTVLEEARLPARLFKALYHRRWGAEEGYKTAKLRAEMETLSGRTALAVRQDMQAKVLAMNLAAMLRAVAQVRFYAVVRDKTALATYVQQQNVRDPAYRYRQNEQYDLLVKELFDKLHHMANHVRICFARRGTKPRNDAFRTALKQAAVSFAQNFGFAHPATNEVISSTPPKCPGLQAVDY</sequence>
<dbReference type="AlphaFoldDB" id="A0A5M8FSL8"/>
<proteinExistence type="predicted"/>
<evidence type="ECO:0000313" key="2">
    <source>
        <dbReference type="Proteomes" id="UP000322981"/>
    </source>
</evidence>
<protein>
    <recommendedName>
        <fullName evidence="3">Transposase</fullName>
    </recommendedName>
</protein>
<organism evidence="1 2">
    <name type="scientific">Thiohalocapsa marina</name>
    <dbReference type="NCBI Taxonomy" id="424902"/>
    <lineage>
        <taxon>Bacteria</taxon>
        <taxon>Pseudomonadati</taxon>
        <taxon>Pseudomonadota</taxon>
        <taxon>Gammaproteobacteria</taxon>
        <taxon>Chromatiales</taxon>
        <taxon>Chromatiaceae</taxon>
        <taxon>Thiohalocapsa</taxon>
    </lineage>
</organism>
<reference evidence="1 2" key="1">
    <citation type="submission" date="2019-09" db="EMBL/GenBank/DDBJ databases">
        <title>Whole-genome sequence of the purple sulfur bacterium Thiohalocapsa marina DSM 19078.</title>
        <authorList>
            <person name="Kyndt J.A."/>
            <person name="Meyer T.E."/>
        </authorList>
    </citation>
    <scope>NUCLEOTIDE SEQUENCE [LARGE SCALE GENOMIC DNA]</scope>
    <source>
        <strain evidence="1 2">DSM 19078</strain>
    </source>
</reference>
<dbReference type="SUPFAM" id="SSF53098">
    <property type="entry name" value="Ribonuclease H-like"/>
    <property type="match status" value="1"/>
</dbReference>
<dbReference type="RefSeq" id="WP_150092711.1">
    <property type="nucleotide sequence ID" value="NZ_VWXX01000011.1"/>
</dbReference>
<dbReference type="OrthoDB" id="5753015at2"/>
<comment type="caution">
    <text evidence="1">The sequence shown here is derived from an EMBL/GenBank/DDBJ whole genome shotgun (WGS) entry which is preliminary data.</text>
</comment>
<keyword evidence="2" id="KW-1185">Reference proteome</keyword>
<gene>
    <name evidence="1" type="ORF">F2Q65_09385</name>
</gene>
<dbReference type="EMBL" id="VWXX01000011">
    <property type="protein sequence ID" value="KAA6185302.1"/>
    <property type="molecule type" value="Genomic_DNA"/>
</dbReference>
<dbReference type="InterPro" id="IPR012337">
    <property type="entry name" value="RNaseH-like_sf"/>
</dbReference>